<accession>A0A8C4NFZ7</accession>
<evidence type="ECO:0000313" key="1">
    <source>
        <dbReference type="Ensembl" id="ENSEBUP00000006104.1"/>
    </source>
</evidence>
<dbReference type="Proteomes" id="UP000694388">
    <property type="component" value="Unplaced"/>
</dbReference>
<evidence type="ECO:0000313" key="2">
    <source>
        <dbReference type="Proteomes" id="UP000694388"/>
    </source>
</evidence>
<name>A0A8C4NFZ7_EPTBU</name>
<reference evidence="1" key="2">
    <citation type="submission" date="2025-09" db="UniProtKB">
        <authorList>
            <consortium name="Ensembl"/>
        </authorList>
    </citation>
    <scope>IDENTIFICATION</scope>
</reference>
<keyword evidence="2" id="KW-1185">Reference proteome</keyword>
<organism evidence="1 2">
    <name type="scientific">Eptatretus burgeri</name>
    <name type="common">Inshore hagfish</name>
    <dbReference type="NCBI Taxonomy" id="7764"/>
    <lineage>
        <taxon>Eukaryota</taxon>
        <taxon>Metazoa</taxon>
        <taxon>Chordata</taxon>
        <taxon>Craniata</taxon>
        <taxon>Vertebrata</taxon>
        <taxon>Cyclostomata</taxon>
        <taxon>Myxini</taxon>
        <taxon>Myxiniformes</taxon>
        <taxon>Myxinidae</taxon>
        <taxon>Eptatretinae</taxon>
        <taxon>Eptatretus</taxon>
    </lineage>
</organism>
<protein>
    <submittedName>
        <fullName evidence="1">Uncharacterized protein</fullName>
    </submittedName>
</protein>
<sequence>MTAGIAHEAGFWVQESVNNPLGGIKGHEIDAGEAGPDAPCYQFISALPCADAMVVNNNVPDMGVTLKSAPVLPQIPNPQVESSGIYPANFSGTLSPMPSAATANACPQRAVYTTPRVSVVPMMLPQGTQGISWGSAIPQVSSLEPVCPQNENGEVVPQFSSEPNCGDLPQDKKLVQYFYNLGVQFYHQSHYQPMGFVPQALPASEGYHFQLSNLVEGSAQTAAYMEADKVDVEEDSSESGTGKEGLLHLQEDHCC</sequence>
<proteinExistence type="predicted"/>
<dbReference type="AlphaFoldDB" id="A0A8C4NFZ7"/>
<dbReference type="Ensembl" id="ENSEBUT00000006552.1">
    <property type="protein sequence ID" value="ENSEBUP00000006104.1"/>
    <property type="gene ID" value="ENSEBUG00000004066.1"/>
</dbReference>
<reference evidence="1" key="1">
    <citation type="submission" date="2025-08" db="UniProtKB">
        <authorList>
            <consortium name="Ensembl"/>
        </authorList>
    </citation>
    <scope>IDENTIFICATION</scope>
</reference>